<dbReference type="Gene3D" id="4.10.240.10">
    <property type="entry name" value="Zn(2)-C6 fungal-type DNA-binding domain"/>
    <property type="match status" value="1"/>
</dbReference>
<evidence type="ECO:0000256" key="2">
    <source>
        <dbReference type="ARBA" id="ARBA00022723"/>
    </source>
</evidence>
<dbReference type="PANTHER" id="PTHR47338:SF5">
    <property type="entry name" value="ZN(II)2CYS6 TRANSCRIPTION FACTOR (EUROFUNG)"/>
    <property type="match status" value="1"/>
</dbReference>
<sequence length="639" mass="70200">MRSSSPENSETERRSATVCLLCRQRKTKCDRVLPRCGFCVKAKAECQYATRPKKRGLRAGYVSELETRIESLEKQLASIKQQEQQQQQQRPPSLEFAAAAMPASTPTLTPTSIQVSLATPTPDLTHMTPTSAGATAAPQPPFASPAVSIPSSVRHQLYKHSDSDAAVADLSTFPHEYMHTLVDLWFKESQPWVPILSRNYIQAALEDLPHPLTYIPDVVLKAVIALQVNYSSQAICLGYHGRYRLSQHLRSEVINEAFSKPSLTSLQALLIIAILDYGSDNIPSTFSLLSVCRRMCENIGLFRKLLNQMALQAPAQIGPPAVGSNTGDELAIPLTWATVAMDSVATLGVSWRDVSAALVDHLASVASVSTPDLRDSFKTHTHLCAIGLQPLHAFIHEHEKGMYDGRMADAYATCDEFYNNLMSYVRSQNSTHYTLLADGLIDFDPNLVLTVILAHSSVVLAYSRLVEFPVQGQPVSDGAGVPLQRCLQACEDIVVALRSISDADAEFSSPLLVSVLFCAVRFKLIAYRAMGESREPMFDGLMHSINMCGRRWAVARRHDIVLRAAIVELDWAVGLANIGAKGMPAQVPASFWDVRKTHSDISEELKEWVDGYKPALHVGALNGPYEWVSSSSLTTSIGR</sequence>
<proteinExistence type="predicted"/>
<evidence type="ECO:0000313" key="11">
    <source>
        <dbReference type="Proteomes" id="UP000053328"/>
    </source>
</evidence>
<dbReference type="InterPro" id="IPR001138">
    <property type="entry name" value="Zn2Cys6_DnaBD"/>
</dbReference>
<dbReference type="SUPFAM" id="SSF57701">
    <property type="entry name" value="Zn2/Cys6 DNA-binding domain"/>
    <property type="match status" value="1"/>
</dbReference>
<keyword evidence="5" id="KW-0804">Transcription</keyword>
<evidence type="ECO:0000313" key="10">
    <source>
        <dbReference type="EMBL" id="KIW13910.1"/>
    </source>
</evidence>
<dbReference type="OrthoDB" id="2943660at2759"/>
<evidence type="ECO:0000256" key="8">
    <source>
        <dbReference type="SAM" id="MobiDB-lite"/>
    </source>
</evidence>
<accession>A0A0D2B5E0</accession>
<dbReference type="GO" id="GO:0008270">
    <property type="term" value="F:zinc ion binding"/>
    <property type="evidence" value="ECO:0007669"/>
    <property type="project" value="InterPro"/>
</dbReference>
<dbReference type="Pfam" id="PF00172">
    <property type="entry name" value="Zn_clus"/>
    <property type="match status" value="1"/>
</dbReference>
<dbReference type="Proteomes" id="UP000053328">
    <property type="component" value="Unassembled WGS sequence"/>
</dbReference>
<dbReference type="GO" id="GO:0006351">
    <property type="term" value="P:DNA-templated transcription"/>
    <property type="evidence" value="ECO:0007669"/>
    <property type="project" value="InterPro"/>
</dbReference>
<evidence type="ECO:0000256" key="6">
    <source>
        <dbReference type="ARBA" id="ARBA00023242"/>
    </source>
</evidence>
<dbReference type="GO" id="GO:0003677">
    <property type="term" value="F:DNA binding"/>
    <property type="evidence" value="ECO:0007669"/>
    <property type="project" value="UniProtKB-KW"/>
</dbReference>
<dbReference type="STRING" id="91928.A0A0D2B5E0"/>
<dbReference type="RefSeq" id="XP_016234126.1">
    <property type="nucleotide sequence ID" value="XM_016381024.1"/>
</dbReference>
<dbReference type="GO" id="GO:0000981">
    <property type="term" value="F:DNA-binding transcription factor activity, RNA polymerase II-specific"/>
    <property type="evidence" value="ECO:0007669"/>
    <property type="project" value="InterPro"/>
</dbReference>
<dbReference type="VEuPathDB" id="FungiDB:PV08_06691"/>
<evidence type="ECO:0000256" key="5">
    <source>
        <dbReference type="ARBA" id="ARBA00023163"/>
    </source>
</evidence>
<dbReference type="PROSITE" id="PS50048">
    <property type="entry name" value="ZN2_CY6_FUNGAL_2"/>
    <property type="match status" value="1"/>
</dbReference>
<evidence type="ECO:0000256" key="7">
    <source>
        <dbReference type="SAM" id="Coils"/>
    </source>
</evidence>
<evidence type="ECO:0000259" key="9">
    <source>
        <dbReference type="PROSITE" id="PS50048"/>
    </source>
</evidence>
<dbReference type="AlphaFoldDB" id="A0A0D2B5E0"/>
<feature type="coiled-coil region" evidence="7">
    <location>
        <begin position="62"/>
        <end position="89"/>
    </location>
</feature>
<dbReference type="PANTHER" id="PTHR47338">
    <property type="entry name" value="ZN(II)2CYS6 TRANSCRIPTION FACTOR (EUROFUNG)-RELATED"/>
    <property type="match status" value="1"/>
</dbReference>
<dbReference type="HOGENOM" id="CLU_032655_0_0_1"/>
<protein>
    <recommendedName>
        <fullName evidence="9">Zn(2)-C6 fungal-type domain-containing protein</fullName>
    </recommendedName>
</protein>
<feature type="domain" description="Zn(2)-C6 fungal-type" evidence="9">
    <location>
        <begin position="18"/>
        <end position="48"/>
    </location>
</feature>
<dbReference type="PROSITE" id="PS00463">
    <property type="entry name" value="ZN2_CY6_FUNGAL_1"/>
    <property type="match status" value="1"/>
</dbReference>
<dbReference type="CDD" id="cd12148">
    <property type="entry name" value="fungal_TF_MHR"/>
    <property type="match status" value="1"/>
</dbReference>
<evidence type="ECO:0000256" key="3">
    <source>
        <dbReference type="ARBA" id="ARBA00023015"/>
    </source>
</evidence>
<dbReference type="InterPro" id="IPR050815">
    <property type="entry name" value="TF_fung"/>
</dbReference>
<evidence type="ECO:0000256" key="4">
    <source>
        <dbReference type="ARBA" id="ARBA00023125"/>
    </source>
</evidence>
<keyword evidence="4" id="KW-0238">DNA-binding</keyword>
<reference evidence="10 11" key="1">
    <citation type="submission" date="2015-01" db="EMBL/GenBank/DDBJ databases">
        <title>The Genome Sequence of Exophiala spinifera CBS89968.</title>
        <authorList>
            <consortium name="The Broad Institute Genomics Platform"/>
            <person name="Cuomo C."/>
            <person name="de Hoog S."/>
            <person name="Gorbushina A."/>
            <person name="Stielow B."/>
            <person name="Teixiera M."/>
            <person name="Abouelleil A."/>
            <person name="Chapman S.B."/>
            <person name="Priest M."/>
            <person name="Young S.K."/>
            <person name="Wortman J."/>
            <person name="Nusbaum C."/>
            <person name="Birren B."/>
        </authorList>
    </citation>
    <scope>NUCLEOTIDE SEQUENCE [LARGE SCALE GENOMIC DNA]</scope>
    <source>
        <strain evidence="10 11">CBS 89968</strain>
    </source>
</reference>
<keyword evidence="11" id="KW-1185">Reference proteome</keyword>
<dbReference type="CDD" id="cd00067">
    <property type="entry name" value="GAL4"/>
    <property type="match status" value="1"/>
</dbReference>
<dbReference type="SMART" id="SM00066">
    <property type="entry name" value="GAL4"/>
    <property type="match status" value="1"/>
</dbReference>
<evidence type="ECO:0000256" key="1">
    <source>
        <dbReference type="ARBA" id="ARBA00004123"/>
    </source>
</evidence>
<keyword evidence="3" id="KW-0805">Transcription regulation</keyword>
<organism evidence="10 11">
    <name type="scientific">Exophiala spinifera</name>
    <dbReference type="NCBI Taxonomy" id="91928"/>
    <lineage>
        <taxon>Eukaryota</taxon>
        <taxon>Fungi</taxon>
        <taxon>Dikarya</taxon>
        <taxon>Ascomycota</taxon>
        <taxon>Pezizomycotina</taxon>
        <taxon>Eurotiomycetes</taxon>
        <taxon>Chaetothyriomycetidae</taxon>
        <taxon>Chaetothyriales</taxon>
        <taxon>Herpotrichiellaceae</taxon>
        <taxon>Exophiala</taxon>
    </lineage>
</organism>
<dbReference type="InterPro" id="IPR036864">
    <property type="entry name" value="Zn2-C6_fun-type_DNA-bd_sf"/>
</dbReference>
<name>A0A0D2B5E0_9EURO</name>
<gene>
    <name evidence="10" type="ORF">PV08_06691</name>
</gene>
<keyword evidence="2" id="KW-0479">Metal-binding</keyword>
<feature type="region of interest" description="Disordered" evidence="8">
    <location>
        <begin position="119"/>
        <end position="145"/>
    </location>
</feature>
<dbReference type="GeneID" id="27333774"/>
<dbReference type="EMBL" id="KN847496">
    <property type="protein sequence ID" value="KIW13910.1"/>
    <property type="molecule type" value="Genomic_DNA"/>
</dbReference>
<keyword evidence="6" id="KW-0539">Nucleus</keyword>
<comment type="subcellular location">
    <subcellularLocation>
        <location evidence="1">Nucleus</location>
    </subcellularLocation>
</comment>
<dbReference type="GO" id="GO:0005634">
    <property type="term" value="C:nucleus"/>
    <property type="evidence" value="ECO:0007669"/>
    <property type="project" value="UniProtKB-SubCell"/>
</dbReference>
<keyword evidence="7" id="KW-0175">Coiled coil</keyword>
<dbReference type="InterPro" id="IPR007219">
    <property type="entry name" value="XnlR_reg_dom"/>
</dbReference>
<dbReference type="Pfam" id="PF04082">
    <property type="entry name" value="Fungal_trans"/>
    <property type="match status" value="1"/>
</dbReference>